<dbReference type="OrthoDB" id="10450600at2759"/>
<feature type="region of interest" description="Disordered" evidence="1">
    <location>
        <begin position="1"/>
        <end position="25"/>
    </location>
</feature>
<gene>
    <name evidence="2" type="ORF">GOBAR_AA36048</name>
</gene>
<feature type="compositionally biased region" description="Polar residues" evidence="1">
    <location>
        <begin position="16"/>
        <end position="25"/>
    </location>
</feature>
<dbReference type="EMBL" id="KZ669747">
    <property type="protein sequence ID" value="PPR84664.1"/>
    <property type="molecule type" value="Genomic_DNA"/>
</dbReference>
<evidence type="ECO:0000256" key="1">
    <source>
        <dbReference type="SAM" id="MobiDB-lite"/>
    </source>
</evidence>
<reference evidence="2 3" key="1">
    <citation type="submission" date="2015-01" db="EMBL/GenBank/DDBJ databases">
        <title>Genome of allotetraploid Gossypium barbadense reveals genomic plasticity and fiber elongation in cotton evolution.</title>
        <authorList>
            <person name="Chen X."/>
            <person name="Liu X."/>
            <person name="Zhao B."/>
            <person name="Zheng H."/>
            <person name="Hu Y."/>
            <person name="Lu G."/>
            <person name="Yang C."/>
            <person name="Chen J."/>
            <person name="Shan C."/>
            <person name="Zhang L."/>
            <person name="Zhou Y."/>
            <person name="Wang L."/>
            <person name="Guo W."/>
            <person name="Bai Y."/>
            <person name="Ruan J."/>
            <person name="Shangguan X."/>
            <person name="Mao Y."/>
            <person name="Jiang J."/>
            <person name="Zhu Y."/>
            <person name="Lei J."/>
            <person name="Kang H."/>
            <person name="Chen S."/>
            <person name="He X."/>
            <person name="Wang R."/>
            <person name="Wang Y."/>
            <person name="Chen J."/>
            <person name="Wang L."/>
            <person name="Yu S."/>
            <person name="Wang B."/>
            <person name="Wei J."/>
            <person name="Song S."/>
            <person name="Lu X."/>
            <person name="Gao Z."/>
            <person name="Gu W."/>
            <person name="Deng X."/>
            <person name="Ma D."/>
            <person name="Wang S."/>
            <person name="Liang W."/>
            <person name="Fang L."/>
            <person name="Cai C."/>
            <person name="Zhu X."/>
            <person name="Zhou B."/>
            <person name="Zhang Y."/>
            <person name="Chen Z."/>
            <person name="Xu S."/>
            <person name="Zhu R."/>
            <person name="Wang S."/>
            <person name="Zhang T."/>
            <person name="Zhao G."/>
        </authorList>
    </citation>
    <scope>NUCLEOTIDE SEQUENCE [LARGE SCALE GENOMIC DNA]</scope>
    <source>
        <strain evidence="3">cv. Xinhai21</strain>
        <tissue evidence="2">Leaf</tissue>
    </source>
</reference>
<evidence type="ECO:0000313" key="2">
    <source>
        <dbReference type="EMBL" id="PPR84664.1"/>
    </source>
</evidence>
<feature type="compositionally biased region" description="Basic residues" evidence="1">
    <location>
        <begin position="1"/>
        <end position="11"/>
    </location>
</feature>
<accession>A0A2P5W0P5</accession>
<organism evidence="2 3">
    <name type="scientific">Gossypium barbadense</name>
    <name type="common">Sea Island cotton</name>
    <name type="synonym">Hibiscus barbadensis</name>
    <dbReference type="NCBI Taxonomy" id="3634"/>
    <lineage>
        <taxon>Eukaryota</taxon>
        <taxon>Viridiplantae</taxon>
        <taxon>Streptophyta</taxon>
        <taxon>Embryophyta</taxon>
        <taxon>Tracheophyta</taxon>
        <taxon>Spermatophyta</taxon>
        <taxon>Magnoliopsida</taxon>
        <taxon>eudicotyledons</taxon>
        <taxon>Gunneridae</taxon>
        <taxon>Pentapetalae</taxon>
        <taxon>rosids</taxon>
        <taxon>malvids</taxon>
        <taxon>Malvales</taxon>
        <taxon>Malvaceae</taxon>
        <taxon>Malvoideae</taxon>
        <taxon>Gossypium</taxon>
    </lineage>
</organism>
<dbReference type="Proteomes" id="UP000239757">
    <property type="component" value="Unassembled WGS sequence"/>
</dbReference>
<name>A0A2P5W0P5_GOSBA</name>
<proteinExistence type="predicted"/>
<dbReference type="AlphaFoldDB" id="A0A2P5W0P5"/>
<protein>
    <submittedName>
        <fullName evidence="2">Uncharacterized protein</fullName>
    </submittedName>
</protein>
<sequence length="115" mass="12664">MSTRSVRTKGMRAHETSGQGTQIDSFAYQVQTPKPIVKNVEGAPTIDESQHEPVNEAVSQAMLSDLIIQVAPLQERVFEALVEKSKICKERIGSRIVPPMARDIRVNVGEAKVHA</sequence>
<evidence type="ECO:0000313" key="3">
    <source>
        <dbReference type="Proteomes" id="UP000239757"/>
    </source>
</evidence>